<dbReference type="AlphaFoldDB" id="A0A1X6PBB6"/>
<protein>
    <submittedName>
        <fullName evidence="2">Uncharacterized protein</fullName>
    </submittedName>
</protein>
<dbReference type="Proteomes" id="UP000218209">
    <property type="component" value="Unassembled WGS sequence"/>
</dbReference>
<gene>
    <name evidence="2" type="ORF">BU14_0125s0023</name>
</gene>
<evidence type="ECO:0000256" key="1">
    <source>
        <dbReference type="SAM" id="MobiDB-lite"/>
    </source>
</evidence>
<sequence>MAQAAGDAAPADRSDPWPPTRCSLCVLSIGMGQGCLSRSRRRTAVRARQHRTSHPPDWVAAAPPGPASCATGASVAIDIWAPPHRPTAGRVRISVARGGGRGRGSRRKAAWRRRRPSGREAGHGGGLVPAVAAMERTMGAAPRPRQRVAAAKLLVRRVGVDAAAAGVALTASPWVGGGAAKEWSTVTSRTRGWRATVLAAPTTPVCHACRLAGPRRPFRHDPRGSHATGRS</sequence>
<organism evidence="2 3">
    <name type="scientific">Porphyra umbilicalis</name>
    <name type="common">Purple laver</name>
    <name type="synonym">Red alga</name>
    <dbReference type="NCBI Taxonomy" id="2786"/>
    <lineage>
        <taxon>Eukaryota</taxon>
        <taxon>Rhodophyta</taxon>
        <taxon>Bangiophyceae</taxon>
        <taxon>Bangiales</taxon>
        <taxon>Bangiaceae</taxon>
        <taxon>Porphyra</taxon>
    </lineage>
</organism>
<name>A0A1X6PBB6_PORUM</name>
<dbReference type="EMBL" id="KV918822">
    <property type="protein sequence ID" value="OSX78035.1"/>
    <property type="molecule type" value="Genomic_DNA"/>
</dbReference>
<reference evidence="2 3" key="1">
    <citation type="submission" date="2017-03" db="EMBL/GenBank/DDBJ databases">
        <title>WGS assembly of Porphyra umbilicalis.</title>
        <authorList>
            <person name="Brawley S.H."/>
            <person name="Blouin N.A."/>
            <person name="Ficko-Blean E."/>
            <person name="Wheeler G.L."/>
            <person name="Lohr M."/>
            <person name="Goodson H.V."/>
            <person name="Jenkins J.W."/>
            <person name="Blaby-Haas C.E."/>
            <person name="Helliwell K.E."/>
            <person name="Chan C."/>
            <person name="Marriage T."/>
            <person name="Bhattacharya D."/>
            <person name="Klein A.S."/>
            <person name="Badis Y."/>
            <person name="Brodie J."/>
            <person name="Cao Y."/>
            <person name="Collen J."/>
            <person name="Dittami S.M."/>
            <person name="Gachon C.M."/>
            <person name="Green B.R."/>
            <person name="Karpowicz S."/>
            <person name="Kim J.W."/>
            <person name="Kudahl U."/>
            <person name="Lin S."/>
            <person name="Michel G."/>
            <person name="Mittag M."/>
            <person name="Olson B.J."/>
            <person name="Pangilinan J."/>
            <person name="Peng Y."/>
            <person name="Qiu H."/>
            <person name="Shu S."/>
            <person name="Singer J.T."/>
            <person name="Smith A.G."/>
            <person name="Sprecher B.N."/>
            <person name="Wagner V."/>
            <person name="Wang W."/>
            <person name="Wang Z.-Y."/>
            <person name="Yan J."/>
            <person name="Yarish C."/>
            <person name="Zoeuner-Riek S."/>
            <person name="Zhuang Y."/>
            <person name="Zou Y."/>
            <person name="Lindquist E.A."/>
            <person name="Grimwood J."/>
            <person name="Barry K."/>
            <person name="Rokhsar D.S."/>
            <person name="Schmutz J."/>
            <person name="Stiller J.W."/>
            <person name="Grossman A.R."/>
            <person name="Prochnik S.E."/>
        </authorList>
    </citation>
    <scope>NUCLEOTIDE SEQUENCE [LARGE SCALE GENOMIC DNA]</scope>
    <source>
        <strain evidence="2">4086291</strain>
    </source>
</reference>
<accession>A0A1X6PBB6</accession>
<proteinExistence type="predicted"/>
<feature type="compositionally biased region" description="Basic residues" evidence="1">
    <location>
        <begin position="103"/>
        <end position="116"/>
    </location>
</feature>
<evidence type="ECO:0000313" key="2">
    <source>
        <dbReference type="EMBL" id="OSX78035.1"/>
    </source>
</evidence>
<feature type="region of interest" description="Disordered" evidence="1">
    <location>
        <begin position="96"/>
        <end position="126"/>
    </location>
</feature>
<keyword evidence="3" id="KW-1185">Reference proteome</keyword>
<evidence type="ECO:0000313" key="3">
    <source>
        <dbReference type="Proteomes" id="UP000218209"/>
    </source>
</evidence>